<comment type="similarity">
    <text evidence="5">Belongs to the PRA1 family.</text>
</comment>
<reference evidence="6 7" key="1">
    <citation type="journal article" date="2019" name="PLoS Pathog.">
        <title>Genome sequence of the bovine parasite Schistosoma bovis Tanzania.</title>
        <authorList>
            <person name="Oey H."/>
            <person name="Zakrzewski M."/>
            <person name="Gobert G."/>
            <person name="Gravermann K."/>
            <person name="Stoye J."/>
            <person name="Jones M."/>
            <person name="Mcmanus D."/>
            <person name="Krause L."/>
        </authorList>
    </citation>
    <scope>NUCLEOTIDE SEQUENCE [LARGE SCALE GENOMIC DNA]</scope>
    <source>
        <strain evidence="6 7">TAN1997</strain>
    </source>
</reference>
<evidence type="ECO:0000256" key="3">
    <source>
        <dbReference type="ARBA" id="ARBA00022989"/>
    </source>
</evidence>
<evidence type="ECO:0000256" key="5">
    <source>
        <dbReference type="RuleBase" id="RU363107"/>
    </source>
</evidence>
<feature type="transmembrane region" description="Helical" evidence="5">
    <location>
        <begin position="59"/>
        <end position="79"/>
    </location>
</feature>
<keyword evidence="3 5" id="KW-1133">Transmembrane helix</keyword>
<organism evidence="6 7">
    <name type="scientific">Schistosoma bovis</name>
    <name type="common">Blood fluke</name>
    <dbReference type="NCBI Taxonomy" id="6184"/>
    <lineage>
        <taxon>Eukaryota</taxon>
        <taxon>Metazoa</taxon>
        <taxon>Spiralia</taxon>
        <taxon>Lophotrochozoa</taxon>
        <taxon>Platyhelminthes</taxon>
        <taxon>Trematoda</taxon>
        <taxon>Digenea</taxon>
        <taxon>Strigeidida</taxon>
        <taxon>Schistosomatoidea</taxon>
        <taxon>Schistosomatidae</taxon>
        <taxon>Schistosoma</taxon>
    </lineage>
</organism>
<evidence type="ECO:0000256" key="2">
    <source>
        <dbReference type="ARBA" id="ARBA00022692"/>
    </source>
</evidence>
<feature type="transmembrane region" description="Helical" evidence="5">
    <location>
        <begin position="91"/>
        <end position="122"/>
    </location>
</feature>
<evidence type="ECO:0000256" key="4">
    <source>
        <dbReference type="ARBA" id="ARBA00023136"/>
    </source>
</evidence>
<feature type="transmembrane region" description="Helical" evidence="5">
    <location>
        <begin position="35"/>
        <end position="53"/>
    </location>
</feature>
<dbReference type="Proteomes" id="UP000290809">
    <property type="component" value="Unassembled WGS sequence"/>
</dbReference>
<name>A0A430QJ27_SCHBO</name>
<dbReference type="GO" id="GO:0016020">
    <property type="term" value="C:membrane"/>
    <property type="evidence" value="ECO:0007669"/>
    <property type="project" value="UniProtKB-SubCell"/>
</dbReference>
<keyword evidence="4 5" id="KW-0472">Membrane</keyword>
<gene>
    <name evidence="6" type="ORF">DC041_0003597</name>
</gene>
<sequence>MRSVPLRSFNDFLGFGARYSIPKECKWNGRMVSNLIYYQSNYFLLSLVIIMLLSALNPIPVITGLLVICLPLMILLFLDTQTLNTINQPKILVPVCIVIAMLLIRFISGIIFFFCVLLVPVLTVCLHALCRQRNLKNRVCKLVESVRSGEQKTLMGYMLEVFGVDVRLLTIDN</sequence>
<keyword evidence="7" id="KW-1185">Reference proteome</keyword>
<dbReference type="AlphaFoldDB" id="A0A430QJ27"/>
<dbReference type="Pfam" id="PF03208">
    <property type="entry name" value="PRA1"/>
    <property type="match status" value="1"/>
</dbReference>
<dbReference type="PANTHER" id="PTHR12859">
    <property type="entry name" value="PRA1 PROTEIN"/>
    <property type="match status" value="1"/>
</dbReference>
<dbReference type="EMBL" id="QMKO01001651">
    <property type="protein sequence ID" value="RTG87693.1"/>
    <property type="molecule type" value="Genomic_DNA"/>
</dbReference>
<evidence type="ECO:0000313" key="6">
    <source>
        <dbReference type="EMBL" id="RTG87693.1"/>
    </source>
</evidence>
<protein>
    <recommendedName>
        <fullName evidence="5">PRA1 family protein</fullName>
    </recommendedName>
</protein>
<dbReference type="STRING" id="6184.A0A430QJ27"/>
<comment type="subcellular location">
    <subcellularLocation>
        <location evidence="1 5">Membrane</location>
        <topology evidence="1 5">Multi-pass membrane protein</topology>
    </subcellularLocation>
</comment>
<dbReference type="InterPro" id="IPR004895">
    <property type="entry name" value="Prenylated_rab_accept_PRA1"/>
</dbReference>
<comment type="caution">
    <text evidence="6">The sequence shown here is derived from an EMBL/GenBank/DDBJ whole genome shotgun (WGS) entry which is preliminary data.</text>
</comment>
<dbReference type="PANTHER" id="PTHR12859:SF0">
    <property type="entry name" value="PRA1 FAMILY PROTEIN"/>
    <property type="match status" value="1"/>
</dbReference>
<proteinExistence type="inferred from homology"/>
<evidence type="ECO:0000313" key="7">
    <source>
        <dbReference type="Proteomes" id="UP000290809"/>
    </source>
</evidence>
<keyword evidence="2 5" id="KW-0812">Transmembrane</keyword>
<accession>A0A430QJ27</accession>
<evidence type="ECO:0000256" key="1">
    <source>
        <dbReference type="ARBA" id="ARBA00004141"/>
    </source>
</evidence>